<dbReference type="SUPFAM" id="SSF82199">
    <property type="entry name" value="SET domain"/>
    <property type="match status" value="1"/>
</dbReference>
<evidence type="ECO:0000313" key="3">
    <source>
        <dbReference type="Proteomes" id="UP000228535"/>
    </source>
</evidence>
<reference evidence="2 3" key="1">
    <citation type="submission" date="2017-11" db="EMBL/GenBank/DDBJ databases">
        <title>Genomic Encyclopedia of Archaeal and Bacterial Type Strains, Phase II (KMG-II): From Individual Species to Whole Genera.</title>
        <authorList>
            <person name="Goeker M."/>
        </authorList>
    </citation>
    <scope>NUCLEOTIDE SEQUENCE [LARGE SCALE GENOMIC DNA]</scope>
    <source>
        <strain evidence="2 3">DSM 11115</strain>
    </source>
</reference>
<evidence type="ECO:0000313" key="2">
    <source>
        <dbReference type="EMBL" id="PJJ60201.1"/>
    </source>
</evidence>
<dbReference type="AlphaFoldDB" id="A0A2M9BQH1"/>
<feature type="domain" description="SET" evidence="1">
    <location>
        <begin position="4"/>
        <end position="112"/>
    </location>
</feature>
<dbReference type="Proteomes" id="UP000228535">
    <property type="component" value="Unassembled WGS sequence"/>
</dbReference>
<organism evidence="2 3">
    <name type="scientific">Hymenobacter chitinivorans DSM 11115</name>
    <dbReference type="NCBI Taxonomy" id="1121954"/>
    <lineage>
        <taxon>Bacteria</taxon>
        <taxon>Pseudomonadati</taxon>
        <taxon>Bacteroidota</taxon>
        <taxon>Cytophagia</taxon>
        <taxon>Cytophagales</taxon>
        <taxon>Hymenobacteraceae</taxon>
        <taxon>Hymenobacter</taxon>
    </lineage>
</organism>
<evidence type="ECO:0000259" key="1">
    <source>
        <dbReference type="PROSITE" id="PS50280"/>
    </source>
</evidence>
<gene>
    <name evidence="2" type="ORF">CLV45_1626</name>
</gene>
<sequence length="201" mass="23011">MIHPHTELRFISPEIGYGVVATCFIPKGTICWIFDAFDQVFTPAQVRGLDQIHRDILNKYSYRDAQGNFVLCWDNSRFVNHSFNSSLVSTPYNFELAVRDIHPGQELTDDYGYLNVWEPFEALPEPGSPRTRVLPDDLLHFHAEWDAKLLAAFQHFNRVEQPLLPLLEAPYRATVAAVAAGRQPMDSILNCYYRGVEMPVL</sequence>
<dbReference type="EMBL" id="PGFA01000001">
    <property type="protein sequence ID" value="PJJ60201.1"/>
    <property type="molecule type" value="Genomic_DNA"/>
</dbReference>
<name>A0A2M9BQH1_9BACT</name>
<proteinExistence type="predicted"/>
<dbReference type="Gene3D" id="2.170.270.10">
    <property type="entry name" value="SET domain"/>
    <property type="match status" value="1"/>
</dbReference>
<accession>A0A2M9BQH1</accession>
<protein>
    <recommendedName>
        <fullName evidence="1">SET domain-containing protein</fullName>
    </recommendedName>
</protein>
<comment type="caution">
    <text evidence="2">The sequence shown here is derived from an EMBL/GenBank/DDBJ whole genome shotgun (WGS) entry which is preliminary data.</text>
</comment>
<dbReference type="PROSITE" id="PS50280">
    <property type="entry name" value="SET"/>
    <property type="match status" value="1"/>
</dbReference>
<keyword evidence="3" id="KW-1185">Reference proteome</keyword>
<dbReference type="Pfam" id="PF00856">
    <property type="entry name" value="SET"/>
    <property type="match status" value="1"/>
</dbReference>
<dbReference type="RefSeq" id="WP_100335865.1">
    <property type="nucleotide sequence ID" value="NZ_PGFA01000001.1"/>
</dbReference>
<dbReference type="InterPro" id="IPR001214">
    <property type="entry name" value="SET_dom"/>
</dbReference>
<dbReference type="InterPro" id="IPR046341">
    <property type="entry name" value="SET_dom_sf"/>
</dbReference>
<dbReference type="OrthoDB" id="166979at2"/>